<dbReference type="EMBL" id="JAPQES010000004">
    <property type="protein sequence ID" value="MCY6371448.1"/>
    <property type="molecule type" value="Genomic_DNA"/>
</dbReference>
<dbReference type="RefSeq" id="WP_268050309.1">
    <property type="nucleotide sequence ID" value="NZ_JAPQES010000004.1"/>
</dbReference>
<accession>A0ABT4CR90</accession>
<proteinExistence type="predicted"/>
<evidence type="ECO:0000313" key="1">
    <source>
        <dbReference type="EMBL" id="MCY6371448.1"/>
    </source>
</evidence>
<sequence>MANNGAIIPLYLNNDLINNLYTIIIQEFTEVNTITTKSQQTVKITTPLSNVTCGQYIQGNFTVELLNEFSKQRSEISKNIVVLLDLRKLLFEYNLLKNIKDKQTLDNIQENDFIEFTSKLNKSPVIQQVEDIINAMEMELTFNPYNKKTSDNNDDEEKKAVLKGLKEKMEEYKSSKCFRFVAEDICNTNTKILVPTELKFMEDHVDYIKNAKVSVLGKVVKIENEAQSRNKHILSGSCFDCLDEGYFKNFKNRFLKNNSLLREYSTNMTNINSRMIEILPIAMYV</sequence>
<organism evidence="1 2">
    <name type="scientific">Clostridium ganghwense</name>
    <dbReference type="NCBI Taxonomy" id="312089"/>
    <lineage>
        <taxon>Bacteria</taxon>
        <taxon>Bacillati</taxon>
        <taxon>Bacillota</taxon>
        <taxon>Clostridia</taxon>
        <taxon>Eubacteriales</taxon>
        <taxon>Clostridiaceae</taxon>
        <taxon>Clostridium</taxon>
    </lineage>
</organism>
<dbReference type="Proteomes" id="UP001079657">
    <property type="component" value="Unassembled WGS sequence"/>
</dbReference>
<comment type="caution">
    <text evidence="1">The sequence shown here is derived from an EMBL/GenBank/DDBJ whole genome shotgun (WGS) entry which is preliminary data.</text>
</comment>
<dbReference type="Pfam" id="PF19952">
    <property type="entry name" value="DUF6414"/>
    <property type="match status" value="1"/>
</dbReference>
<reference evidence="1" key="1">
    <citation type="submission" date="2022-12" db="EMBL/GenBank/DDBJ databases">
        <authorList>
            <person name="Wang J."/>
        </authorList>
    </citation>
    <scope>NUCLEOTIDE SEQUENCE</scope>
    <source>
        <strain evidence="1">HY-42-06</strain>
    </source>
</reference>
<evidence type="ECO:0000313" key="2">
    <source>
        <dbReference type="Proteomes" id="UP001079657"/>
    </source>
</evidence>
<protein>
    <submittedName>
        <fullName evidence="1">Uncharacterized protein</fullName>
    </submittedName>
</protein>
<gene>
    <name evidence="1" type="ORF">OXH55_12430</name>
</gene>
<dbReference type="InterPro" id="IPR045633">
    <property type="entry name" value="DUF6414"/>
</dbReference>
<name>A0ABT4CR90_9CLOT</name>
<keyword evidence="2" id="KW-1185">Reference proteome</keyword>